<organism evidence="3 4">
    <name type="scientific">Streptomyces yanii</name>
    <dbReference type="NCBI Taxonomy" id="78510"/>
    <lineage>
        <taxon>Bacteria</taxon>
        <taxon>Bacillati</taxon>
        <taxon>Actinomycetota</taxon>
        <taxon>Actinomycetes</taxon>
        <taxon>Kitasatosporales</taxon>
        <taxon>Streptomycetaceae</taxon>
        <taxon>Streptomyces</taxon>
    </lineage>
</organism>
<evidence type="ECO:0000256" key="1">
    <source>
        <dbReference type="ARBA" id="ARBA00009580"/>
    </source>
</evidence>
<comment type="similarity">
    <text evidence="1">Belongs to the protein-tyrosine phosphatase family.</text>
</comment>
<dbReference type="Gene3D" id="3.90.190.10">
    <property type="entry name" value="Protein tyrosine phosphatase superfamily"/>
    <property type="match status" value="1"/>
</dbReference>
<dbReference type="PANTHER" id="PTHR31126">
    <property type="entry name" value="TYROSINE-PROTEIN PHOSPHATASE"/>
    <property type="match status" value="1"/>
</dbReference>
<keyword evidence="4" id="KW-1185">Reference proteome</keyword>
<dbReference type="EMBL" id="JBHMCG010000007">
    <property type="protein sequence ID" value="MFB9571318.1"/>
    <property type="molecule type" value="Genomic_DNA"/>
</dbReference>
<feature type="signal peptide" evidence="2">
    <location>
        <begin position="1"/>
        <end position="26"/>
    </location>
</feature>
<gene>
    <name evidence="3" type="ORF">ACFFTL_02885</name>
</gene>
<evidence type="ECO:0000256" key="2">
    <source>
        <dbReference type="SAM" id="SignalP"/>
    </source>
</evidence>
<proteinExistence type="inferred from homology"/>
<dbReference type="SUPFAM" id="SSF52799">
    <property type="entry name" value="(Phosphotyrosine protein) phosphatases II"/>
    <property type="match status" value="1"/>
</dbReference>
<dbReference type="InterPro" id="IPR029021">
    <property type="entry name" value="Prot-tyrosine_phosphatase-like"/>
</dbReference>
<evidence type="ECO:0000313" key="4">
    <source>
        <dbReference type="Proteomes" id="UP001589710"/>
    </source>
</evidence>
<reference evidence="3 4" key="1">
    <citation type="submission" date="2024-09" db="EMBL/GenBank/DDBJ databases">
        <authorList>
            <person name="Sun Q."/>
            <person name="Mori K."/>
        </authorList>
    </citation>
    <scope>NUCLEOTIDE SEQUENCE [LARGE SCALE GENOMIC DNA]</scope>
    <source>
        <strain evidence="3 4">JCM 3331</strain>
    </source>
</reference>
<feature type="chain" id="PRO_5046672619" evidence="2">
    <location>
        <begin position="27"/>
        <end position="310"/>
    </location>
</feature>
<dbReference type="Proteomes" id="UP001589710">
    <property type="component" value="Unassembled WGS sequence"/>
</dbReference>
<name>A0ABV5R0F0_9ACTN</name>
<keyword evidence="2" id="KW-0732">Signal</keyword>
<dbReference type="PROSITE" id="PS51257">
    <property type="entry name" value="PROKAR_LIPOPROTEIN"/>
    <property type="match status" value="1"/>
</dbReference>
<dbReference type="Pfam" id="PF13350">
    <property type="entry name" value="Y_phosphatase3"/>
    <property type="match status" value="1"/>
</dbReference>
<evidence type="ECO:0000313" key="3">
    <source>
        <dbReference type="EMBL" id="MFB9571318.1"/>
    </source>
</evidence>
<protein>
    <submittedName>
        <fullName evidence="3">Tyrosine-protein phosphatase</fullName>
    </submittedName>
</protein>
<dbReference type="InterPro" id="IPR026893">
    <property type="entry name" value="Tyr/Ser_Pase_IphP-type"/>
</dbReference>
<accession>A0ABV5R0F0</accession>
<dbReference type="PANTHER" id="PTHR31126:SF1">
    <property type="entry name" value="TYROSINE SPECIFIC PROTEIN PHOSPHATASES DOMAIN-CONTAINING PROTEIN"/>
    <property type="match status" value="1"/>
</dbReference>
<dbReference type="RefSeq" id="WP_345516968.1">
    <property type="nucleotide sequence ID" value="NZ_BAAAXD010000042.1"/>
</dbReference>
<comment type="caution">
    <text evidence="3">The sequence shown here is derived from an EMBL/GenBank/DDBJ whole genome shotgun (WGS) entry which is preliminary data.</text>
</comment>
<sequence>MRAVHIRRATGVVVSAVVLGCLPVCAATDATAQSAATGSLNAAGHTDSVRHIALQGAVNVRDLGGYRTDKGRQVRYGQVLRADALGRLTDADISKLSALDLRTVVDFRVPFEVQRDGTDHLPAGVTAVSRSVNDLGLYGRTMEAIGSKDPVEQQALLGDGKAEQLMRDIYRTFVTSPESRRRFAETLRDLANHKQTPLLYHCTSGKDRTGWMSYLLLRAVGVPDETAEKDYLLSNDFRAEADRRSREGLRKAGLMENPDLLVPLQEVREDYLAAALEQAEHDYGSLHGYLTEGLGLDTPTLAKLRARLVK</sequence>